<dbReference type="AlphaFoldDB" id="A0A0N4ZLX7"/>
<accession>A0A0N4ZLX7</accession>
<dbReference type="GO" id="GO:0009986">
    <property type="term" value="C:cell surface"/>
    <property type="evidence" value="ECO:0007669"/>
    <property type="project" value="InterPro"/>
</dbReference>
<feature type="signal peptide" evidence="5">
    <location>
        <begin position="1"/>
        <end position="21"/>
    </location>
</feature>
<evidence type="ECO:0000256" key="3">
    <source>
        <dbReference type="ARBA" id="ARBA00022525"/>
    </source>
</evidence>
<dbReference type="Gene3D" id="2.60.40.3330">
    <property type="match status" value="1"/>
</dbReference>
<keyword evidence="4 5" id="KW-0732">Signal</keyword>
<dbReference type="InterPro" id="IPR038479">
    <property type="entry name" value="Transthyretin-like_sf"/>
</dbReference>
<evidence type="ECO:0000256" key="4">
    <source>
        <dbReference type="ARBA" id="ARBA00022729"/>
    </source>
</evidence>
<evidence type="ECO:0000313" key="7">
    <source>
        <dbReference type="WBParaSite" id="PTRK_0000951600.1"/>
    </source>
</evidence>
<dbReference type="WBParaSite" id="PTRK_0000951600.1">
    <property type="protein sequence ID" value="PTRK_0000951600.1"/>
    <property type="gene ID" value="PTRK_0000951600"/>
</dbReference>
<sequence length="145" mass="17034">MIFRLPVVLLFFGVIIHENFAYPEPQAVGVRGRLTCRGKPYYDARITLYDIDSYLYTDSMNKTSPEMDGNFEISGYTYEKTKIEPMMNIHHSCGINEDMDGLCYYDFSIAIPNEYIVQGFKVTKFYNAQRLELHRYYPGEKRFCL</sequence>
<evidence type="ECO:0000256" key="2">
    <source>
        <dbReference type="ARBA" id="ARBA00010112"/>
    </source>
</evidence>
<evidence type="ECO:0000313" key="6">
    <source>
        <dbReference type="Proteomes" id="UP000038045"/>
    </source>
</evidence>
<dbReference type="PANTHER" id="PTHR21700:SF24">
    <property type="entry name" value="TRANSTHYRETIN-LIKE FAMILY PROTEIN"/>
    <property type="match status" value="1"/>
</dbReference>
<dbReference type="Pfam" id="PF01060">
    <property type="entry name" value="TTR-52"/>
    <property type="match status" value="1"/>
</dbReference>
<keyword evidence="6" id="KW-1185">Reference proteome</keyword>
<evidence type="ECO:0000256" key="1">
    <source>
        <dbReference type="ARBA" id="ARBA00004613"/>
    </source>
</evidence>
<keyword evidence="3" id="KW-0964">Secreted</keyword>
<comment type="subcellular location">
    <subcellularLocation>
        <location evidence="1">Secreted</location>
    </subcellularLocation>
</comment>
<protein>
    <submittedName>
        <fullName evidence="7">Transthyretin-like family protein</fullName>
    </submittedName>
</protein>
<name>A0A0N4ZLX7_PARTI</name>
<proteinExistence type="inferred from homology"/>
<comment type="similarity">
    <text evidence="2">Belongs to the nematode transthyretin-like family.</text>
</comment>
<dbReference type="Proteomes" id="UP000038045">
    <property type="component" value="Unplaced"/>
</dbReference>
<dbReference type="GO" id="GO:0005576">
    <property type="term" value="C:extracellular region"/>
    <property type="evidence" value="ECO:0007669"/>
    <property type="project" value="UniProtKB-SubCell"/>
</dbReference>
<reference evidence="7" key="1">
    <citation type="submission" date="2017-02" db="UniProtKB">
        <authorList>
            <consortium name="WormBaseParasite"/>
        </authorList>
    </citation>
    <scope>IDENTIFICATION</scope>
</reference>
<dbReference type="PANTHER" id="PTHR21700">
    <property type="entry name" value="TRANSTHYRETIN-LIKE FAMILY PROTEIN-RELATED"/>
    <property type="match status" value="1"/>
</dbReference>
<dbReference type="InterPro" id="IPR001534">
    <property type="entry name" value="Transthyretin-like"/>
</dbReference>
<feature type="chain" id="PRO_5005891958" evidence="5">
    <location>
        <begin position="22"/>
        <end position="145"/>
    </location>
</feature>
<evidence type="ECO:0000256" key="5">
    <source>
        <dbReference type="SAM" id="SignalP"/>
    </source>
</evidence>
<organism evidence="6 7">
    <name type="scientific">Parastrongyloides trichosuri</name>
    <name type="common">Possum-specific nematode worm</name>
    <dbReference type="NCBI Taxonomy" id="131310"/>
    <lineage>
        <taxon>Eukaryota</taxon>
        <taxon>Metazoa</taxon>
        <taxon>Ecdysozoa</taxon>
        <taxon>Nematoda</taxon>
        <taxon>Chromadorea</taxon>
        <taxon>Rhabditida</taxon>
        <taxon>Tylenchina</taxon>
        <taxon>Panagrolaimomorpha</taxon>
        <taxon>Strongyloidoidea</taxon>
        <taxon>Strongyloididae</taxon>
        <taxon>Parastrongyloides</taxon>
    </lineage>
</organism>